<dbReference type="InterPro" id="IPR002716">
    <property type="entry name" value="PIN_dom"/>
</dbReference>
<evidence type="ECO:0000256" key="3">
    <source>
        <dbReference type="ARBA" id="ARBA00022723"/>
    </source>
</evidence>
<dbReference type="CDD" id="cd09873">
    <property type="entry name" value="PIN_Pae0151-like"/>
    <property type="match status" value="1"/>
</dbReference>
<reference evidence="9" key="1">
    <citation type="submission" date="2023-07" db="EMBL/GenBank/DDBJ databases">
        <title>30 novel species of actinomycetes from the DSMZ collection.</title>
        <authorList>
            <person name="Nouioui I."/>
        </authorList>
    </citation>
    <scope>NUCLEOTIDE SEQUENCE [LARGE SCALE GENOMIC DNA]</scope>
    <source>
        <strain evidence="9">DSM 44399</strain>
    </source>
</reference>
<feature type="binding site" evidence="6">
    <location>
        <position position="5"/>
    </location>
    <ligand>
        <name>Mg(2+)</name>
        <dbReference type="ChEBI" id="CHEBI:18420"/>
    </ligand>
</feature>
<dbReference type="PANTHER" id="PTHR35901">
    <property type="entry name" value="RIBONUCLEASE VAPC3"/>
    <property type="match status" value="1"/>
</dbReference>
<feature type="domain" description="PIN" evidence="7">
    <location>
        <begin position="2"/>
        <end position="119"/>
    </location>
</feature>
<keyword evidence="5 6" id="KW-0460">Magnesium</keyword>
<evidence type="ECO:0000313" key="9">
    <source>
        <dbReference type="Proteomes" id="UP001183176"/>
    </source>
</evidence>
<organism evidence="8 9">
    <name type="scientific">Jatrophihabitans lederbergiae</name>
    <dbReference type="NCBI Taxonomy" id="3075547"/>
    <lineage>
        <taxon>Bacteria</taxon>
        <taxon>Bacillati</taxon>
        <taxon>Actinomycetota</taxon>
        <taxon>Actinomycetes</taxon>
        <taxon>Jatrophihabitantales</taxon>
        <taxon>Jatrophihabitantaceae</taxon>
        <taxon>Jatrophihabitans</taxon>
    </lineage>
</organism>
<comment type="similarity">
    <text evidence="6">Belongs to the PINc/VapC protein family.</text>
</comment>
<dbReference type="RefSeq" id="WP_311421505.1">
    <property type="nucleotide sequence ID" value="NZ_JAVREH010000003.1"/>
</dbReference>
<dbReference type="HAMAP" id="MF_00265">
    <property type="entry name" value="VapC_Nob1"/>
    <property type="match status" value="1"/>
</dbReference>
<evidence type="ECO:0000256" key="2">
    <source>
        <dbReference type="ARBA" id="ARBA00022722"/>
    </source>
</evidence>
<feature type="binding site" evidence="6">
    <location>
        <position position="95"/>
    </location>
    <ligand>
        <name>Mg(2+)</name>
        <dbReference type="ChEBI" id="CHEBI:18420"/>
    </ligand>
</feature>
<dbReference type="Gene3D" id="3.40.50.1010">
    <property type="entry name" value="5'-nuclease"/>
    <property type="match status" value="1"/>
</dbReference>
<keyword evidence="3 6" id="KW-0479">Metal-binding</keyword>
<dbReference type="EMBL" id="JAVREH010000003">
    <property type="protein sequence ID" value="MDT0260347.1"/>
    <property type="molecule type" value="Genomic_DNA"/>
</dbReference>
<evidence type="ECO:0000256" key="1">
    <source>
        <dbReference type="ARBA" id="ARBA00022649"/>
    </source>
</evidence>
<keyword evidence="6" id="KW-0800">Toxin</keyword>
<evidence type="ECO:0000256" key="5">
    <source>
        <dbReference type="ARBA" id="ARBA00022842"/>
    </source>
</evidence>
<dbReference type="SUPFAM" id="SSF88723">
    <property type="entry name" value="PIN domain-like"/>
    <property type="match status" value="1"/>
</dbReference>
<evidence type="ECO:0000313" key="8">
    <source>
        <dbReference type="EMBL" id="MDT0260347.1"/>
    </source>
</evidence>
<comment type="cofactor">
    <cofactor evidence="6">
        <name>Mg(2+)</name>
        <dbReference type="ChEBI" id="CHEBI:18420"/>
    </cofactor>
</comment>
<name>A0ABU2J5S4_9ACTN</name>
<keyword evidence="9" id="KW-1185">Reference proteome</keyword>
<keyword evidence="4 6" id="KW-0378">Hydrolase</keyword>
<evidence type="ECO:0000259" key="7">
    <source>
        <dbReference type="Pfam" id="PF01850"/>
    </source>
</evidence>
<evidence type="ECO:0000256" key="4">
    <source>
        <dbReference type="ARBA" id="ARBA00022801"/>
    </source>
</evidence>
<dbReference type="InterPro" id="IPR029060">
    <property type="entry name" value="PIN-like_dom_sf"/>
</dbReference>
<dbReference type="InterPro" id="IPR051619">
    <property type="entry name" value="TypeII_TA_RNase_PINc/VapC"/>
</dbReference>
<dbReference type="InterPro" id="IPR022907">
    <property type="entry name" value="VapC_family"/>
</dbReference>
<comment type="function">
    <text evidence="6">Toxic component of a toxin-antitoxin (TA) system. An RNase.</text>
</comment>
<protein>
    <recommendedName>
        <fullName evidence="6">Ribonuclease VapC</fullName>
        <shortName evidence="6">RNase VapC</shortName>
        <ecNumber evidence="6">3.1.-.-</ecNumber>
    </recommendedName>
    <alternativeName>
        <fullName evidence="6">Toxin VapC</fullName>
    </alternativeName>
</protein>
<keyword evidence="1 6" id="KW-1277">Toxin-antitoxin system</keyword>
<dbReference type="Pfam" id="PF01850">
    <property type="entry name" value="PIN"/>
    <property type="match status" value="1"/>
</dbReference>
<dbReference type="Proteomes" id="UP001183176">
    <property type="component" value="Unassembled WGS sequence"/>
</dbReference>
<sequence length="130" mass="14004">MIVLDASVLVNLLADDGGDGARARTAVVDQELAAPDLINVEVASVLRRHWLAKSLSVRRFAAALDDLADLPIERYPTLPLMGRVYELRANVSAYDAPYVALAEHLGCGLLTADRRLAAAPRTHCTITLVS</sequence>
<accession>A0ABU2J5S4</accession>
<proteinExistence type="inferred from homology"/>
<comment type="caution">
    <text evidence="8">The sequence shown here is derived from an EMBL/GenBank/DDBJ whole genome shotgun (WGS) entry which is preliminary data.</text>
</comment>
<dbReference type="InterPro" id="IPR044153">
    <property type="entry name" value="PIN_Pae0151-like"/>
</dbReference>
<dbReference type="EC" id="3.1.-.-" evidence="6"/>
<gene>
    <name evidence="6" type="primary">vapC</name>
    <name evidence="8" type="ORF">RM423_02950</name>
</gene>
<evidence type="ECO:0000256" key="6">
    <source>
        <dbReference type="HAMAP-Rule" id="MF_00265"/>
    </source>
</evidence>
<dbReference type="PANTHER" id="PTHR35901:SF1">
    <property type="entry name" value="EXONUCLEASE VAPC9"/>
    <property type="match status" value="1"/>
</dbReference>
<keyword evidence="2 6" id="KW-0540">Nuclease</keyword>